<dbReference type="PANTHER" id="PTHR34978:SF3">
    <property type="entry name" value="SLR0241 PROTEIN"/>
    <property type="match status" value="1"/>
</dbReference>
<evidence type="ECO:0000259" key="6">
    <source>
        <dbReference type="PROSITE" id="PS52015"/>
    </source>
</evidence>
<dbReference type="Pfam" id="PF03544">
    <property type="entry name" value="TonB_C"/>
    <property type="match status" value="1"/>
</dbReference>
<dbReference type="Pfam" id="PF05569">
    <property type="entry name" value="Peptidase_M56"/>
    <property type="match status" value="1"/>
</dbReference>
<dbReference type="Proteomes" id="UP000650424">
    <property type="component" value="Unassembled WGS sequence"/>
</dbReference>
<keyword evidence="3 5" id="KW-1133">Transmembrane helix</keyword>
<evidence type="ECO:0000256" key="5">
    <source>
        <dbReference type="SAM" id="Phobius"/>
    </source>
</evidence>
<name>A0ABR6ZKZ0_9BURK</name>
<protein>
    <submittedName>
        <fullName evidence="7">M56 family metallopeptidase</fullName>
    </submittedName>
</protein>
<evidence type="ECO:0000256" key="2">
    <source>
        <dbReference type="ARBA" id="ARBA00022692"/>
    </source>
</evidence>
<dbReference type="InterPro" id="IPR052173">
    <property type="entry name" value="Beta-lactam_resp_regulator"/>
</dbReference>
<feature type="transmembrane region" description="Helical" evidence="5">
    <location>
        <begin position="46"/>
        <end position="62"/>
    </location>
</feature>
<feature type="domain" description="TonB C-terminal" evidence="6">
    <location>
        <begin position="359"/>
        <end position="451"/>
    </location>
</feature>
<dbReference type="SUPFAM" id="SSF74653">
    <property type="entry name" value="TolA/TonB C-terminal domain"/>
    <property type="match status" value="1"/>
</dbReference>
<evidence type="ECO:0000313" key="8">
    <source>
        <dbReference type="Proteomes" id="UP000650424"/>
    </source>
</evidence>
<dbReference type="CDD" id="cd07341">
    <property type="entry name" value="M56_BlaR1_MecR1_like"/>
    <property type="match status" value="1"/>
</dbReference>
<dbReference type="PANTHER" id="PTHR34978">
    <property type="entry name" value="POSSIBLE SENSOR-TRANSDUCER PROTEIN BLAR"/>
    <property type="match status" value="1"/>
</dbReference>
<comment type="subcellular location">
    <subcellularLocation>
        <location evidence="1">Membrane</location>
        <topology evidence="1">Single-pass membrane protein</topology>
    </subcellularLocation>
</comment>
<dbReference type="Gene3D" id="3.30.2010.10">
    <property type="entry name" value="Metalloproteases ('zincins'), catalytic domain"/>
    <property type="match status" value="1"/>
</dbReference>
<evidence type="ECO:0000256" key="1">
    <source>
        <dbReference type="ARBA" id="ARBA00004167"/>
    </source>
</evidence>
<evidence type="ECO:0000313" key="7">
    <source>
        <dbReference type="EMBL" id="MBC3916095.1"/>
    </source>
</evidence>
<accession>A0ABR6ZKZ0</accession>
<keyword evidence="4 5" id="KW-0472">Membrane</keyword>
<organism evidence="7 8">
    <name type="scientific">Undibacterium hunanense</name>
    <dbReference type="NCBI Taxonomy" id="2762292"/>
    <lineage>
        <taxon>Bacteria</taxon>
        <taxon>Pseudomonadati</taxon>
        <taxon>Pseudomonadota</taxon>
        <taxon>Betaproteobacteria</taxon>
        <taxon>Burkholderiales</taxon>
        <taxon>Oxalobacteraceae</taxon>
        <taxon>Undibacterium</taxon>
    </lineage>
</organism>
<dbReference type="InterPro" id="IPR008756">
    <property type="entry name" value="Peptidase_M56"/>
</dbReference>
<dbReference type="NCBIfam" id="TIGR01352">
    <property type="entry name" value="tonB_Cterm"/>
    <property type="match status" value="1"/>
</dbReference>
<dbReference type="InterPro" id="IPR037682">
    <property type="entry name" value="TonB_C"/>
</dbReference>
<feature type="transmembrane region" description="Helical" evidence="5">
    <location>
        <begin position="214"/>
        <end position="236"/>
    </location>
</feature>
<proteinExistence type="predicted"/>
<gene>
    <name evidence="7" type="ORF">H8L32_01230</name>
</gene>
<dbReference type="Gene3D" id="3.30.1150.10">
    <property type="match status" value="1"/>
</dbReference>
<sequence>MSQFLPSLINALGWALLHFVWQGLLIALFLALLLKCIGPAQTRARYIASYMALLTCMVLPARELCLRLDISYSSTEAGAMSDLPIRLGLNQSSWMNVSAWLEMHLSDIVMVWLLCVALLAMRMGVGLLWIGTYASPRRSKPDLWWQARIDQLSRQFQIQGKVVLRVVDDLSTPLAVGIFRPMILLPGAMLTGMPVDLLEMLVAHEMAHIKRHDYLLNLVQATIEMLLFYHPAVWWISRQIRHDREEIADDLAARVTGEPRRLALALSELANFQFTTPQLAQAAHGGNLMSRIKRLVKPEVSTVNWKAALAILGITTSCLAVYAQANVPVAAVAPVAIVTSAEISQQAMDAAKLANERDGDKKPVINFKDCKPEYPRASIRREETGVVQTSVLVASDGQILKAKVDRSTGFPDLDNAVTSALENCAVKAIPGQVKGENTTLWVKVQYVWKLK</sequence>
<reference evidence="7 8" key="1">
    <citation type="submission" date="2020-08" db="EMBL/GenBank/DDBJ databases">
        <title>Novel species isolated from subtropical streams in China.</title>
        <authorList>
            <person name="Lu H."/>
        </authorList>
    </citation>
    <scope>NUCLEOTIDE SEQUENCE [LARGE SCALE GENOMIC DNA]</scope>
    <source>
        <strain evidence="7 8">CY18W</strain>
    </source>
</reference>
<dbReference type="EMBL" id="JACOGF010000001">
    <property type="protein sequence ID" value="MBC3916095.1"/>
    <property type="molecule type" value="Genomic_DNA"/>
</dbReference>
<dbReference type="InterPro" id="IPR006260">
    <property type="entry name" value="TonB/TolA_C"/>
</dbReference>
<comment type="caution">
    <text evidence="7">The sequence shown here is derived from an EMBL/GenBank/DDBJ whole genome shotgun (WGS) entry which is preliminary data.</text>
</comment>
<dbReference type="RefSeq" id="WP_186945336.1">
    <property type="nucleotide sequence ID" value="NZ_JACOGF010000001.1"/>
</dbReference>
<keyword evidence="8" id="KW-1185">Reference proteome</keyword>
<feature type="transmembrane region" description="Helical" evidence="5">
    <location>
        <begin position="109"/>
        <end position="130"/>
    </location>
</feature>
<feature type="transmembrane region" description="Helical" evidence="5">
    <location>
        <begin position="12"/>
        <end position="34"/>
    </location>
</feature>
<evidence type="ECO:0000256" key="3">
    <source>
        <dbReference type="ARBA" id="ARBA00022989"/>
    </source>
</evidence>
<keyword evidence="2 5" id="KW-0812">Transmembrane</keyword>
<evidence type="ECO:0000256" key="4">
    <source>
        <dbReference type="ARBA" id="ARBA00023136"/>
    </source>
</evidence>
<dbReference type="PROSITE" id="PS52015">
    <property type="entry name" value="TONB_CTD"/>
    <property type="match status" value="1"/>
</dbReference>